<organism evidence="2 3">
    <name type="scientific">Desulfuromonas thiophila</name>
    <dbReference type="NCBI Taxonomy" id="57664"/>
    <lineage>
        <taxon>Bacteria</taxon>
        <taxon>Pseudomonadati</taxon>
        <taxon>Thermodesulfobacteriota</taxon>
        <taxon>Desulfuromonadia</taxon>
        <taxon>Desulfuromonadales</taxon>
        <taxon>Desulfuromonadaceae</taxon>
        <taxon>Desulfuromonas</taxon>
    </lineage>
</organism>
<accession>A0A1G7C2D3</accession>
<dbReference type="PROSITE" id="PS51257">
    <property type="entry name" value="PROKAR_LIPOPROTEIN"/>
    <property type="match status" value="1"/>
</dbReference>
<feature type="chain" id="PRO_5017263592" evidence="1">
    <location>
        <begin position="23"/>
        <end position="504"/>
    </location>
</feature>
<keyword evidence="3" id="KW-1185">Reference proteome</keyword>
<dbReference type="STRING" id="57664.SAMN05661003_10825"/>
<keyword evidence="1" id="KW-0732">Signal</keyword>
<feature type="signal peptide" evidence="1">
    <location>
        <begin position="1"/>
        <end position="22"/>
    </location>
</feature>
<dbReference type="EMBL" id="FNAQ01000008">
    <property type="protein sequence ID" value="SDE32836.1"/>
    <property type="molecule type" value="Genomic_DNA"/>
</dbReference>
<dbReference type="AlphaFoldDB" id="A0A1G7C2D3"/>
<protein>
    <submittedName>
        <fullName evidence="2">Uncharacterized protein</fullName>
    </submittedName>
</protein>
<sequence>MAMLSIRLLVSFVIVALLTACGGDGGSDSSPALSADNVNLIFVVTPDLAYSDAGDIDPDTANLTPQGLQRSLMLASYLKEQVLGGDNVSKIYTISPMSHLQTANNYPDMTAIGFIQQFAMLNQTTSVVAHDGTTYTANNFPINVSYANEAAVPEQAAKPEAFVTGWPAYCPGCGGMDFANAGSINDMLVASIIDGKQAGYYVFSAPWETVSVMLTSIIDTYGYNLTLPDTYKGANYVYALSIPASGTPSLITYNSNLNPLASDPILPAEVPSAACTNSLQHGYRLTLYDGMPGVTVPANINTNSRIYIVRHAEAHPDPTYGFDDGNYVAAGQWRALHLATALRGKIAPSEVHSIDPAAVWYVNPYNPTLPVSYVRPALTVWPYAIANNLPFYLAAKVSLGNPYVPTQSDVAIATSQYFFNGGTFSNKTILVAWESGHIKPFLNELIKSYGIPADSSLLLDVAWPSADYDTIWTVTLDAQGSLTIDNELCEGIDSARLPETAPMF</sequence>
<dbReference type="Proteomes" id="UP000243205">
    <property type="component" value="Unassembled WGS sequence"/>
</dbReference>
<evidence type="ECO:0000313" key="3">
    <source>
        <dbReference type="Proteomes" id="UP000243205"/>
    </source>
</evidence>
<evidence type="ECO:0000256" key="1">
    <source>
        <dbReference type="SAM" id="SignalP"/>
    </source>
</evidence>
<name>A0A1G7C2D3_9BACT</name>
<dbReference type="RefSeq" id="WP_092078320.1">
    <property type="nucleotide sequence ID" value="NZ_FNAQ01000008.1"/>
</dbReference>
<dbReference type="OrthoDB" id="7001291at2"/>
<evidence type="ECO:0000313" key="2">
    <source>
        <dbReference type="EMBL" id="SDE32836.1"/>
    </source>
</evidence>
<gene>
    <name evidence="2" type="ORF">SAMN05661003_10825</name>
</gene>
<proteinExistence type="predicted"/>
<reference evidence="3" key="1">
    <citation type="submission" date="2016-10" db="EMBL/GenBank/DDBJ databases">
        <authorList>
            <person name="Varghese N."/>
            <person name="Submissions S."/>
        </authorList>
    </citation>
    <scope>NUCLEOTIDE SEQUENCE [LARGE SCALE GENOMIC DNA]</scope>
    <source>
        <strain evidence="3">DSM 8987</strain>
    </source>
</reference>